<reference evidence="2 3" key="1">
    <citation type="submission" date="2023-09" db="EMBL/GenBank/DDBJ databases">
        <title>Multi-omics analysis of a traditional fermented food reveals byproduct-associated fungal strains for waste-to-food upcycling.</title>
        <authorList>
            <consortium name="Lawrence Berkeley National Laboratory"/>
            <person name="Rekdal V.M."/>
            <person name="Villalobos-Escobedo J.M."/>
            <person name="Rodriguez-Valeron N."/>
            <person name="Garcia M.O."/>
            <person name="Vasquez D.P."/>
            <person name="Damayanti I."/>
            <person name="Sorensen P.M."/>
            <person name="Baidoo E.E."/>
            <person name="De Carvalho A.C."/>
            <person name="Riley R."/>
            <person name="Lipzen A."/>
            <person name="He G."/>
            <person name="Yan M."/>
            <person name="Haridas S."/>
            <person name="Daum C."/>
            <person name="Yoshinaga Y."/>
            <person name="Ng V."/>
            <person name="Grigoriev I.V."/>
            <person name="Munk R."/>
            <person name="Nuraida L."/>
            <person name="Wijaya C.H."/>
            <person name="Morales P.-C."/>
            <person name="Keasling J.D."/>
        </authorList>
    </citation>
    <scope>NUCLEOTIDE SEQUENCE [LARGE SCALE GENOMIC DNA]</scope>
    <source>
        <strain evidence="2 3">FGSC 2613</strain>
    </source>
</reference>
<proteinExistence type="predicted"/>
<keyword evidence="3" id="KW-1185">Reference proteome</keyword>
<feature type="region of interest" description="Disordered" evidence="1">
    <location>
        <begin position="1"/>
        <end position="23"/>
    </location>
</feature>
<evidence type="ECO:0000313" key="3">
    <source>
        <dbReference type="Proteomes" id="UP001451303"/>
    </source>
</evidence>
<evidence type="ECO:0000313" key="2">
    <source>
        <dbReference type="EMBL" id="KAL0467494.1"/>
    </source>
</evidence>
<organism evidence="2 3">
    <name type="scientific">Neurospora intermedia</name>
    <dbReference type="NCBI Taxonomy" id="5142"/>
    <lineage>
        <taxon>Eukaryota</taxon>
        <taxon>Fungi</taxon>
        <taxon>Dikarya</taxon>
        <taxon>Ascomycota</taxon>
        <taxon>Pezizomycotina</taxon>
        <taxon>Sordariomycetes</taxon>
        <taxon>Sordariomycetidae</taxon>
        <taxon>Sordariales</taxon>
        <taxon>Sordariaceae</taxon>
        <taxon>Neurospora</taxon>
    </lineage>
</organism>
<name>A0ABR3D4F5_NEUIN</name>
<comment type="caution">
    <text evidence="2">The sequence shown here is derived from an EMBL/GenBank/DDBJ whole genome shotgun (WGS) entry which is preliminary data.</text>
</comment>
<feature type="compositionally biased region" description="Gly residues" evidence="1">
    <location>
        <begin position="1"/>
        <end position="16"/>
    </location>
</feature>
<evidence type="ECO:0000256" key="1">
    <source>
        <dbReference type="SAM" id="MobiDB-lite"/>
    </source>
</evidence>
<accession>A0ABR3D4F5</accession>
<sequence length="139" mass="14556">MADVGGRGGGRGGGGALRSERERRWNEWKMGDADTQVGSVRILSWGGTLTGSCWPGLDFADGMGWPGLGSYVLLIIEGGGRGGTKSSSVEKKKQSSICRMSSGGPSGDPFFFLFPLSVSRLFLFLSLSSQVKSSDTGAV</sequence>
<dbReference type="EMBL" id="JAVLET010000009">
    <property type="protein sequence ID" value="KAL0467494.1"/>
    <property type="molecule type" value="Genomic_DNA"/>
</dbReference>
<protein>
    <submittedName>
        <fullName evidence="2">Uncharacterized protein</fullName>
    </submittedName>
</protein>
<gene>
    <name evidence="2" type="ORF">QR685DRAFT_574301</name>
</gene>
<dbReference type="Proteomes" id="UP001451303">
    <property type="component" value="Unassembled WGS sequence"/>
</dbReference>